<reference evidence="2 3" key="1">
    <citation type="submission" date="2017-09" db="EMBL/GenBank/DDBJ databases">
        <authorList>
            <person name="Ehlers B."/>
            <person name="Leendertz F.H."/>
        </authorList>
    </citation>
    <scope>NUCLEOTIDE SEQUENCE [LARGE SCALE GENOMIC DNA]</scope>
    <source>
        <strain evidence="2 3">CGMCC 1.10978</strain>
    </source>
</reference>
<feature type="transmembrane region" description="Helical" evidence="1">
    <location>
        <begin position="38"/>
        <end position="60"/>
    </location>
</feature>
<evidence type="ECO:0000313" key="3">
    <source>
        <dbReference type="Proteomes" id="UP000219374"/>
    </source>
</evidence>
<organism evidence="2 3">
    <name type="scientific">Pseudoxanthomonas wuyuanensis</name>
    <dbReference type="NCBI Taxonomy" id="1073196"/>
    <lineage>
        <taxon>Bacteria</taxon>
        <taxon>Pseudomonadati</taxon>
        <taxon>Pseudomonadota</taxon>
        <taxon>Gammaproteobacteria</taxon>
        <taxon>Lysobacterales</taxon>
        <taxon>Lysobacteraceae</taxon>
        <taxon>Pseudoxanthomonas</taxon>
    </lineage>
</organism>
<keyword evidence="1" id="KW-0472">Membrane</keyword>
<feature type="transmembrane region" description="Helical" evidence="1">
    <location>
        <begin position="72"/>
        <end position="95"/>
    </location>
</feature>
<evidence type="ECO:0008006" key="4">
    <source>
        <dbReference type="Google" id="ProtNLM"/>
    </source>
</evidence>
<sequence>MLNSVAVGRRLALRAAAYQLLAVGLVAALFLLRGLPQALAAALGGLAMLAGGLVAARLALGGGVIPAGAAMLRLLAGVVLKWAVVFAVLLVGLGAWKLPPLPLMAGLLTGLAAQVLAAARRQ</sequence>
<dbReference type="RefSeq" id="WP_097122863.1">
    <property type="nucleotide sequence ID" value="NZ_OCND01000008.1"/>
</dbReference>
<gene>
    <name evidence="2" type="ORF">SAMN06296416_10846</name>
</gene>
<dbReference type="EMBL" id="OCND01000008">
    <property type="protein sequence ID" value="SOD55849.1"/>
    <property type="molecule type" value="Genomic_DNA"/>
</dbReference>
<dbReference type="AlphaFoldDB" id="A0A286DB15"/>
<evidence type="ECO:0000256" key="1">
    <source>
        <dbReference type="SAM" id="Phobius"/>
    </source>
</evidence>
<keyword evidence="3" id="KW-1185">Reference proteome</keyword>
<dbReference type="Proteomes" id="UP000219374">
    <property type="component" value="Unassembled WGS sequence"/>
</dbReference>
<keyword evidence="1" id="KW-0812">Transmembrane</keyword>
<evidence type="ECO:0000313" key="2">
    <source>
        <dbReference type="EMBL" id="SOD55849.1"/>
    </source>
</evidence>
<accession>A0A286DB15</accession>
<protein>
    <recommendedName>
        <fullName evidence="4">ATP synthase I chain</fullName>
    </recommendedName>
</protein>
<name>A0A286DB15_9GAMM</name>
<proteinExistence type="predicted"/>
<feature type="transmembrane region" description="Helical" evidence="1">
    <location>
        <begin position="101"/>
        <end position="119"/>
    </location>
</feature>
<keyword evidence="1" id="KW-1133">Transmembrane helix</keyword>
<feature type="transmembrane region" description="Helical" evidence="1">
    <location>
        <begin position="12"/>
        <end position="32"/>
    </location>
</feature>